<dbReference type="AlphaFoldDB" id="G0GFK2"/>
<name>G0GFK2_WINT7</name>
<accession>G0GFK2</accession>
<protein>
    <recommendedName>
        <fullName evidence="3">Flagellar motor switch protein FliG</fullName>
    </recommendedName>
</protein>
<evidence type="ECO:0000313" key="2">
    <source>
        <dbReference type="Proteomes" id="UP000007254"/>
    </source>
</evidence>
<reference evidence="1 2" key="1">
    <citation type="submission" date="2011-06" db="EMBL/GenBank/DDBJ databases">
        <title>The complete genome of Spirochaeta thermophila DSM 6578.</title>
        <authorList>
            <consortium name="US DOE Joint Genome Institute (JGI-PGF)"/>
            <person name="Lucas S."/>
            <person name="Lapidus A."/>
            <person name="Bruce D."/>
            <person name="Goodwin L."/>
            <person name="Pitluck S."/>
            <person name="Peters L."/>
            <person name="Kyrpides N."/>
            <person name="Mavromatis K."/>
            <person name="Ivanova N."/>
            <person name="Mikailova N."/>
            <person name="Pagani I."/>
            <person name="Chertkov O."/>
            <person name="Detter J.C."/>
            <person name="Tapia R."/>
            <person name="Han C."/>
            <person name="Land M."/>
            <person name="Hauser L."/>
            <person name="Markowitz V."/>
            <person name="Cheng J.-F."/>
            <person name="Hugenholtz P."/>
            <person name="Woyke T."/>
            <person name="Wu D."/>
            <person name="Spring S."/>
            <person name="Merkhoffer B."/>
            <person name="Schneider S."/>
            <person name="Klenk H.-P."/>
            <person name="Eisen J.A."/>
        </authorList>
    </citation>
    <scope>NUCLEOTIDE SEQUENCE [LARGE SCALE GENOMIC DNA]</scope>
    <source>
        <strain evidence="2">ATCC 700085 / DSM 6578 / Z-1203</strain>
    </source>
</reference>
<keyword evidence="2" id="KW-1185">Reference proteome</keyword>
<dbReference type="SUPFAM" id="SSF158791">
    <property type="entry name" value="MgtE N-terminal domain-like"/>
    <property type="match status" value="1"/>
</dbReference>
<dbReference type="KEGG" id="stq:Spith_2146"/>
<evidence type="ECO:0000313" key="1">
    <source>
        <dbReference type="EMBL" id="AEJ62401.1"/>
    </source>
</evidence>
<dbReference type="HOGENOM" id="CLU_2195284_0_0_12"/>
<evidence type="ECO:0008006" key="3">
    <source>
        <dbReference type="Google" id="ProtNLM"/>
    </source>
</evidence>
<gene>
    <name evidence="1" type="ordered locus">Spith_2146</name>
</gene>
<dbReference type="STRING" id="869211.Spith_2146"/>
<organism evidence="1 2">
    <name type="scientific">Winmispira thermophila (strain ATCC 700085 / DSM 6578 / Z-1203)</name>
    <name type="common">Spirochaeta thermophila</name>
    <dbReference type="NCBI Taxonomy" id="869211"/>
    <lineage>
        <taxon>Bacteria</taxon>
        <taxon>Pseudomonadati</taxon>
        <taxon>Spirochaetota</taxon>
        <taxon>Spirochaetia</taxon>
        <taxon>Winmispirales</taxon>
        <taxon>Winmispiraceae</taxon>
        <taxon>Winmispira</taxon>
    </lineage>
</organism>
<dbReference type="RefSeq" id="WP_014625715.1">
    <property type="nucleotide sequence ID" value="NC_017583.1"/>
</dbReference>
<sequence length="108" mass="12433">MKARIPHERILKEARRLDPVSLHNILMRTPDAEIAIPLLFMGEAEQRFLLSVLSEEKAARIRALMGRLQRVKIPYEMYSEVVKNLLIRLQGGRPPDVGTYYRPGIPRG</sequence>
<dbReference type="EMBL" id="CP002903">
    <property type="protein sequence ID" value="AEJ62401.1"/>
    <property type="molecule type" value="Genomic_DNA"/>
</dbReference>
<dbReference type="Proteomes" id="UP000007254">
    <property type="component" value="Chromosome"/>
</dbReference>
<proteinExistence type="predicted"/>